<evidence type="ECO:0000313" key="2">
    <source>
        <dbReference type="Proteomes" id="UP001207468"/>
    </source>
</evidence>
<reference evidence="1" key="1">
    <citation type="submission" date="2021-03" db="EMBL/GenBank/DDBJ databases">
        <title>Evolutionary priming and transition to the ectomycorrhizal habit in an iconic lineage of mushroom-forming fungi: is preadaptation a requirement?</title>
        <authorList>
            <consortium name="DOE Joint Genome Institute"/>
            <person name="Looney B.P."/>
            <person name="Miyauchi S."/>
            <person name="Morin E."/>
            <person name="Drula E."/>
            <person name="Courty P.E."/>
            <person name="Chicoki N."/>
            <person name="Fauchery L."/>
            <person name="Kohler A."/>
            <person name="Kuo A."/>
            <person name="LaButti K."/>
            <person name="Pangilinan J."/>
            <person name="Lipzen A."/>
            <person name="Riley R."/>
            <person name="Andreopoulos W."/>
            <person name="He G."/>
            <person name="Johnson J."/>
            <person name="Barry K.W."/>
            <person name="Grigoriev I.V."/>
            <person name="Nagy L."/>
            <person name="Hibbett D."/>
            <person name="Henrissat B."/>
            <person name="Matheny P.B."/>
            <person name="Labbe J."/>
            <person name="Martin A.F."/>
        </authorList>
    </citation>
    <scope>NUCLEOTIDE SEQUENCE</scope>
    <source>
        <strain evidence="1">BPL698</strain>
    </source>
</reference>
<dbReference type="Proteomes" id="UP001207468">
    <property type="component" value="Unassembled WGS sequence"/>
</dbReference>
<name>A0ACC0UJV3_9AGAM</name>
<accession>A0ACC0UJV3</accession>
<dbReference type="EMBL" id="JAGFNK010000015">
    <property type="protein sequence ID" value="KAI9511931.1"/>
    <property type="molecule type" value="Genomic_DNA"/>
</dbReference>
<sequence>MSASYTVHSPSDIGGVGGSTISRAASPPFTDSVIEEKVSQDDKFSGARTPSIGQVMNDQQRKDSGLTSQTIHSDPSAKIWTLYLSQAKMVDDERAQSWTANTDGVLVFSGLFSATVASFIAVSYQQLQPNPSDLTNQLLTQISQQLSTLQNGTSLLTLSLACALWATLMQQWTRRYVQVADGPYGPSKRARIHLQLPAAAEVLPVLLHASLLLFCAGLVDFLLNINHTVLIYFLLTIMPLCFHNSPYQTPLTALVWFFIEAVPLLALCLRRRTEDVKKIIHKRQAKIRRGMRRALEDTASKFTSKAEARALHWMIGVLDEDHELEEFLDGLPGLFNSRHHSAGVRRELEPFIKTVADKLFATCARTGLLPEEPRRERLTTCLRAIWCFPRTIDHHFRAIWDQWGKETWGVATSMTTDFDPLIALRAHCVQALLAVMWRNGRWQCSLLEASSLLQRQLGVFSADVERWYQNKDHLQLAVAANLLSNALSLLRKLEKLEIGPDVSLKVEVKGILDTICGELNASDVPEDLRARFAKGFDVMAVFLRQDVPRGSSQRTTIDVSGPWTKIFTPVEIEREDHEDITHPNIRPRFHQGSLGEFEHD</sequence>
<protein>
    <submittedName>
        <fullName evidence="1">Uncharacterized protein</fullName>
    </submittedName>
</protein>
<organism evidence="1 2">
    <name type="scientific">Russula earlei</name>
    <dbReference type="NCBI Taxonomy" id="71964"/>
    <lineage>
        <taxon>Eukaryota</taxon>
        <taxon>Fungi</taxon>
        <taxon>Dikarya</taxon>
        <taxon>Basidiomycota</taxon>
        <taxon>Agaricomycotina</taxon>
        <taxon>Agaricomycetes</taxon>
        <taxon>Russulales</taxon>
        <taxon>Russulaceae</taxon>
        <taxon>Russula</taxon>
    </lineage>
</organism>
<gene>
    <name evidence="1" type="ORF">F5148DRAFT_1167603</name>
</gene>
<keyword evidence="2" id="KW-1185">Reference proteome</keyword>
<comment type="caution">
    <text evidence="1">The sequence shown here is derived from an EMBL/GenBank/DDBJ whole genome shotgun (WGS) entry which is preliminary data.</text>
</comment>
<proteinExistence type="predicted"/>
<evidence type="ECO:0000313" key="1">
    <source>
        <dbReference type="EMBL" id="KAI9511931.1"/>
    </source>
</evidence>